<dbReference type="GO" id="GO:0005886">
    <property type="term" value="C:plasma membrane"/>
    <property type="evidence" value="ECO:0007669"/>
    <property type="project" value="UniProtKB-SubCell"/>
</dbReference>
<dbReference type="PANTHER" id="PTHR21716:SF53">
    <property type="entry name" value="PERMEASE PERM-RELATED"/>
    <property type="match status" value="1"/>
</dbReference>
<evidence type="ECO:0000256" key="7">
    <source>
        <dbReference type="ARBA" id="ARBA00023136"/>
    </source>
</evidence>
<accession>A0A4Y8WQ07</accession>
<reference evidence="8 9" key="1">
    <citation type="submission" date="2019-03" db="EMBL/GenBank/DDBJ databases">
        <title>Porphyromonas levii Isolated from the Uterus of Dairy Cows.</title>
        <authorList>
            <person name="Francis A.M."/>
        </authorList>
    </citation>
    <scope>NUCLEOTIDE SEQUENCE [LARGE SCALE GENOMIC DNA]</scope>
    <source>
        <strain evidence="8 9">AF5678</strain>
    </source>
</reference>
<keyword evidence="5" id="KW-0812">Transmembrane</keyword>
<proteinExistence type="inferred from homology"/>
<sequence length="389" mass="43763">MKPRKIEEFFQQPFTFDRVARIIFVLLLVGALLFATAYLANFLAPFVLAWLLAYLMLPLVKWFQTKLKVKPRWLAVTLVLLLTLGVLIGVLAILIPSITKEINRGWVMLQEYNIGAYLIGLLPEGVRSKSELLAKLEALAYSVNIQELVTSIEGIFSRGWGLLQGTFTAISGAMVIFIFLFYFVFMLIDYDKVRQGFIDMLPESARPVMQETGDIIGYFVNTYFRGQALISLICGVILAIGFAIIGLPMGITLGLFIGLLNMIPYLQILGYIPLVLLVGLQAVATGENFFLLLLFASIVVIISEVIQSFILTPTIQGQSLGIHPIAIMLSLTVWGAIFGFLGMLFALPLTMIFYTLYMKYIVGSPTDLDTHLREEMARRNRQRLLRRRR</sequence>
<dbReference type="Pfam" id="PF01594">
    <property type="entry name" value="AI-2E_transport"/>
    <property type="match status" value="1"/>
</dbReference>
<dbReference type="PANTHER" id="PTHR21716">
    <property type="entry name" value="TRANSMEMBRANE PROTEIN"/>
    <property type="match status" value="1"/>
</dbReference>
<evidence type="ECO:0000256" key="5">
    <source>
        <dbReference type="ARBA" id="ARBA00022692"/>
    </source>
</evidence>
<dbReference type="RefSeq" id="WP_018358405.1">
    <property type="nucleotide sequence ID" value="NZ_CP197400.1"/>
</dbReference>
<comment type="similarity">
    <text evidence="2">Belongs to the autoinducer-2 exporter (AI-2E) (TC 2.A.86) family.</text>
</comment>
<dbReference type="EMBL" id="SPNC01000057">
    <property type="protein sequence ID" value="TFH95282.1"/>
    <property type="molecule type" value="Genomic_DNA"/>
</dbReference>
<keyword evidence="7" id="KW-0472">Membrane</keyword>
<keyword evidence="6" id="KW-1133">Transmembrane helix</keyword>
<dbReference type="AlphaFoldDB" id="A0A4Y8WQ07"/>
<keyword evidence="9" id="KW-1185">Reference proteome</keyword>
<dbReference type="GO" id="GO:0055085">
    <property type="term" value="P:transmembrane transport"/>
    <property type="evidence" value="ECO:0007669"/>
    <property type="project" value="TreeGrafter"/>
</dbReference>
<evidence type="ECO:0000256" key="1">
    <source>
        <dbReference type="ARBA" id="ARBA00004651"/>
    </source>
</evidence>
<dbReference type="OrthoDB" id="1010875at2"/>
<evidence type="ECO:0000256" key="4">
    <source>
        <dbReference type="ARBA" id="ARBA00022475"/>
    </source>
</evidence>
<comment type="subcellular location">
    <subcellularLocation>
        <location evidence="1">Cell membrane</location>
        <topology evidence="1">Multi-pass membrane protein</topology>
    </subcellularLocation>
</comment>
<organism evidence="8 9">
    <name type="scientific">Porphyromonas levii</name>
    <dbReference type="NCBI Taxonomy" id="28114"/>
    <lineage>
        <taxon>Bacteria</taxon>
        <taxon>Pseudomonadati</taxon>
        <taxon>Bacteroidota</taxon>
        <taxon>Bacteroidia</taxon>
        <taxon>Bacteroidales</taxon>
        <taxon>Porphyromonadaceae</taxon>
        <taxon>Porphyromonas</taxon>
    </lineage>
</organism>
<name>A0A4Y8WQ07_9PORP</name>
<evidence type="ECO:0000313" key="8">
    <source>
        <dbReference type="EMBL" id="TFH95282.1"/>
    </source>
</evidence>
<evidence type="ECO:0000313" key="9">
    <source>
        <dbReference type="Proteomes" id="UP000297225"/>
    </source>
</evidence>
<evidence type="ECO:0000256" key="6">
    <source>
        <dbReference type="ARBA" id="ARBA00022989"/>
    </source>
</evidence>
<evidence type="ECO:0000256" key="3">
    <source>
        <dbReference type="ARBA" id="ARBA00022448"/>
    </source>
</evidence>
<dbReference type="InterPro" id="IPR002549">
    <property type="entry name" value="AI-2E-like"/>
</dbReference>
<evidence type="ECO:0000256" key="2">
    <source>
        <dbReference type="ARBA" id="ARBA00009773"/>
    </source>
</evidence>
<keyword evidence="3" id="KW-0813">Transport</keyword>
<protein>
    <submittedName>
        <fullName evidence="8">AI-2E family transporter</fullName>
    </submittedName>
</protein>
<dbReference type="Proteomes" id="UP000297225">
    <property type="component" value="Unassembled WGS sequence"/>
</dbReference>
<keyword evidence="4" id="KW-1003">Cell membrane</keyword>
<comment type="caution">
    <text evidence="8">The sequence shown here is derived from an EMBL/GenBank/DDBJ whole genome shotgun (WGS) entry which is preliminary data.</text>
</comment>
<dbReference type="STRING" id="1122973.GCA_000379925_01159"/>
<gene>
    <name evidence="8" type="ORF">E4P47_04885</name>
</gene>
<dbReference type="GeneID" id="66797104"/>